<dbReference type="Pfam" id="PF00561">
    <property type="entry name" value="Abhydrolase_1"/>
    <property type="match status" value="1"/>
</dbReference>
<dbReference type="InterPro" id="IPR000073">
    <property type="entry name" value="AB_hydrolase_1"/>
</dbReference>
<dbReference type="KEGG" id="dmp:FAK_38980"/>
<dbReference type="InterPro" id="IPR050266">
    <property type="entry name" value="AB_hydrolase_sf"/>
</dbReference>
<sequence>MTTEFLQLDEGRMAFEQAGTGGLPLVFLHGFACNRSFFAAQTAHFGARRRVVAIDFLGHGESDTPEIEYRLPRFAADAARLVEHLGLGEVVVVGHSMGGAVALELAATRPELVRAAVSLDTTMVSSAERTNRVLPNMLQALSGPHYLMAARAFAGSLVLPSDGPEVKRHVEAVMSSPPRHVLTELTKALMAWNGPDALARLRRPMLYVGSQNPLTSQAAILAASPWVRYAQAAGSGHFLTLVVPEQVNLMLERWLAVLPSIEAEPQ</sequence>
<dbReference type="Proteomes" id="UP001366166">
    <property type="component" value="Chromosome"/>
</dbReference>
<name>A0AAU9F455_9BACT</name>
<dbReference type="InterPro" id="IPR029058">
    <property type="entry name" value="AB_hydrolase_fold"/>
</dbReference>
<feature type="domain" description="AB hydrolase-1" evidence="1">
    <location>
        <begin position="24"/>
        <end position="136"/>
    </location>
</feature>
<dbReference type="Gene3D" id="3.40.50.1820">
    <property type="entry name" value="alpha/beta hydrolase"/>
    <property type="match status" value="1"/>
</dbReference>
<evidence type="ECO:0000313" key="3">
    <source>
        <dbReference type="Proteomes" id="UP001366166"/>
    </source>
</evidence>
<dbReference type="GO" id="GO:0016787">
    <property type="term" value="F:hydrolase activity"/>
    <property type="evidence" value="ECO:0007669"/>
    <property type="project" value="UniProtKB-KW"/>
</dbReference>
<dbReference type="AlphaFoldDB" id="A0AAU9F455"/>
<protein>
    <submittedName>
        <fullName evidence="2">Alpha/beta hydrolase</fullName>
    </submittedName>
</protein>
<keyword evidence="3" id="KW-1185">Reference proteome</keyword>
<keyword evidence="2" id="KW-0378">Hydrolase</keyword>
<evidence type="ECO:0000313" key="2">
    <source>
        <dbReference type="EMBL" id="BEQ16832.1"/>
    </source>
</evidence>
<dbReference type="PANTHER" id="PTHR43798">
    <property type="entry name" value="MONOACYLGLYCEROL LIPASE"/>
    <property type="match status" value="1"/>
</dbReference>
<proteinExistence type="predicted"/>
<dbReference type="EMBL" id="AP028679">
    <property type="protein sequence ID" value="BEQ16832.1"/>
    <property type="molecule type" value="Genomic_DNA"/>
</dbReference>
<organism evidence="2 3">
    <name type="scientific">Desulfoferula mesophila</name>
    <dbReference type="NCBI Taxonomy" id="3058419"/>
    <lineage>
        <taxon>Bacteria</taxon>
        <taxon>Pseudomonadati</taxon>
        <taxon>Thermodesulfobacteriota</taxon>
        <taxon>Desulfarculia</taxon>
        <taxon>Desulfarculales</taxon>
        <taxon>Desulfarculaceae</taxon>
        <taxon>Desulfoferula</taxon>
    </lineage>
</organism>
<reference evidence="3" key="1">
    <citation type="journal article" date="2023" name="Arch. Microbiol.">
        <title>Desulfoferula mesophilus gen. nov. sp. nov., a mesophilic sulfate-reducing bacterium isolated from a brackish lake sediment.</title>
        <authorList>
            <person name="Watanabe T."/>
            <person name="Yabe T."/>
            <person name="Tsuji J.M."/>
            <person name="Fukui M."/>
        </authorList>
    </citation>
    <scope>NUCLEOTIDE SEQUENCE [LARGE SCALE GENOMIC DNA]</scope>
    <source>
        <strain evidence="3">12FAK</strain>
    </source>
</reference>
<evidence type="ECO:0000259" key="1">
    <source>
        <dbReference type="Pfam" id="PF00561"/>
    </source>
</evidence>
<dbReference type="PRINTS" id="PR00111">
    <property type="entry name" value="ABHYDROLASE"/>
</dbReference>
<dbReference type="SUPFAM" id="SSF53474">
    <property type="entry name" value="alpha/beta-Hydrolases"/>
    <property type="match status" value="1"/>
</dbReference>
<dbReference type="RefSeq" id="WP_338603242.1">
    <property type="nucleotide sequence ID" value="NZ_AP028679.1"/>
</dbReference>
<accession>A0AAU9F455</accession>
<gene>
    <name evidence="2" type="ORF">FAK_38980</name>
</gene>